<feature type="transmembrane region" description="Helical" evidence="4">
    <location>
        <begin position="71"/>
        <end position="89"/>
    </location>
</feature>
<keyword evidence="1" id="KW-0479">Metal-binding</keyword>
<evidence type="ECO:0000256" key="2">
    <source>
        <dbReference type="ARBA" id="ARBA00022833"/>
    </source>
</evidence>
<feature type="transmembrane region" description="Helical" evidence="4">
    <location>
        <begin position="15"/>
        <end position="35"/>
    </location>
</feature>
<dbReference type="EMBL" id="JACHXS010000006">
    <property type="protein sequence ID" value="MBB3222616.1"/>
    <property type="molecule type" value="Genomic_DNA"/>
</dbReference>
<evidence type="ECO:0000256" key="4">
    <source>
        <dbReference type="SAM" id="Phobius"/>
    </source>
</evidence>
<keyword evidence="3" id="KW-0520">NAD</keyword>
<keyword evidence="2" id="KW-0862">Zinc</keyword>
<dbReference type="PANTHER" id="PTHR43880:SF12">
    <property type="entry name" value="ALCOHOL DEHYDROGENASE CLASS-3"/>
    <property type="match status" value="1"/>
</dbReference>
<dbReference type="Gene3D" id="3.40.50.720">
    <property type="entry name" value="NAD(P)-binding Rossmann-like Domain"/>
    <property type="match status" value="1"/>
</dbReference>
<dbReference type="Gene3D" id="3.90.180.10">
    <property type="entry name" value="Medium-chain alcohol dehydrogenases, catalytic domain"/>
    <property type="match status" value="1"/>
</dbReference>
<comment type="caution">
    <text evidence="5">The sequence shown here is derived from an EMBL/GenBank/DDBJ whole genome shotgun (WGS) entry which is preliminary data.</text>
</comment>
<evidence type="ECO:0000256" key="1">
    <source>
        <dbReference type="ARBA" id="ARBA00022723"/>
    </source>
</evidence>
<evidence type="ECO:0000256" key="3">
    <source>
        <dbReference type="ARBA" id="ARBA00023027"/>
    </source>
</evidence>
<dbReference type="AlphaFoldDB" id="A0A7W5EDI1"/>
<dbReference type="GO" id="GO:0005829">
    <property type="term" value="C:cytosol"/>
    <property type="evidence" value="ECO:0007669"/>
    <property type="project" value="TreeGrafter"/>
</dbReference>
<keyword evidence="4" id="KW-1133">Transmembrane helix</keyword>
<evidence type="ECO:0000313" key="6">
    <source>
        <dbReference type="Proteomes" id="UP000584325"/>
    </source>
</evidence>
<feature type="transmembrane region" description="Helical" evidence="4">
    <location>
        <begin position="47"/>
        <end position="65"/>
    </location>
</feature>
<protein>
    <submittedName>
        <fullName evidence="5">Zn-dependent alcohol dehydrogenase</fullName>
    </submittedName>
</protein>
<dbReference type="InterPro" id="IPR036291">
    <property type="entry name" value="NAD(P)-bd_dom_sf"/>
</dbReference>
<gene>
    <name evidence="5" type="ORF">FHS02_003439</name>
</gene>
<evidence type="ECO:0000313" key="5">
    <source>
        <dbReference type="EMBL" id="MBB3222616.1"/>
    </source>
</evidence>
<accession>A0A7W5EDI1</accession>
<dbReference type="GO" id="GO:0051903">
    <property type="term" value="F:S-(hydroxymethyl)glutathione dehydrogenase [NAD(P)+] activity"/>
    <property type="evidence" value="ECO:0007669"/>
    <property type="project" value="TreeGrafter"/>
</dbReference>
<reference evidence="5 6" key="1">
    <citation type="submission" date="2020-08" db="EMBL/GenBank/DDBJ databases">
        <title>Genomic Encyclopedia of Type Strains, Phase III (KMG-III): the genomes of soil and plant-associated and newly described type strains.</title>
        <authorList>
            <person name="Whitman W."/>
        </authorList>
    </citation>
    <scope>NUCLEOTIDE SEQUENCE [LARGE SCALE GENOMIC DNA]</scope>
    <source>
        <strain evidence="5 6">CECT 7753</strain>
    </source>
</reference>
<keyword evidence="4" id="KW-0472">Membrane</keyword>
<sequence length="150" mass="15746">MPDATSRFSLAGKAIFHYMGTSTLSSYVVVTDIALARIRSDAPFRKVCYIGCGVTTGVGAVLFSAKVEAGANVAVFGLGGIGVNVIQAAKMAGADKVIGVDINPARQREPAATSAASAMRVLLYTSHRPYGPYLAPQQPGINPRMEIWNT</sequence>
<dbReference type="SUPFAM" id="SSF51735">
    <property type="entry name" value="NAD(P)-binding Rossmann-fold domains"/>
    <property type="match status" value="1"/>
</dbReference>
<dbReference type="GO" id="GO:0008270">
    <property type="term" value="F:zinc ion binding"/>
    <property type="evidence" value="ECO:0007669"/>
    <property type="project" value="TreeGrafter"/>
</dbReference>
<dbReference type="GO" id="GO:0046294">
    <property type="term" value="P:formaldehyde catabolic process"/>
    <property type="evidence" value="ECO:0007669"/>
    <property type="project" value="TreeGrafter"/>
</dbReference>
<organism evidence="5 6">
    <name type="scientific">Pseudoduganella umbonata</name>
    <dbReference type="NCBI Taxonomy" id="864828"/>
    <lineage>
        <taxon>Bacteria</taxon>
        <taxon>Pseudomonadati</taxon>
        <taxon>Pseudomonadota</taxon>
        <taxon>Betaproteobacteria</taxon>
        <taxon>Burkholderiales</taxon>
        <taxon>Oxalobacteraceae</taxon>
        <taxon>Telluria group</taxon>
        <taxon>Pseudoduganella</taxon>
    </lineage>
</organism>
<dbReference type="Proteomes" id="UP000584325">
    <property type="component" value="Unassembled WGS sequence"/>
</dbReference>
<dbReference type="PANTHER" id="PTHR43880">
    <property type="entry name" value="ALCOHOL DEHYDROGENASE"/>
    <property type="match status" value="1"/>
</dbReference>
<proteinExistence type="predicted"/>
<name>A0A7W5EDI1_9BURK</name>
<keyword evidence="4" id="KW-0812">Transmembrane</keyword>